<proteinExistence type="predicted"/>
<sequence>MMNPDLEVVMLNGRQLHEIIDIHALGPLGQQHLRRGIGGTAILMGSLRGQRVRLEVSPDSDAENWLYSLSRQPKQSLDLEWTSIGSMQNRIGKRGHVSEYNNGIWTFEFPDWETDQ</sequence>
<name>A0A7T4A6M9_AERJA</name>
<organism evidence="1 2">
    <name type="scientific">Aeromonas jandaei</name>
    <dbReference type="NCBI Taxonomy" id="650"/>
    <lineage>
        <taxon>Bacteria</taxon>
        <taxon>Pseudomonadati</taxon>
        <taxon>Pseudomonadota</taxon>
        <taxon>Gammaproteobacteria</taxon>
        <taxon>Aeromonadales</taxon>
        <taxon>Aeromonadaceae</taxon>
        <taxon>Aeromonas</taxon>
    </lineage>
</organism>
<dbReference type="GeneID" id="69551856"/>
<dbReference type="Proteomes" id="UP000595481">
    <property type="component" value="Chromosome"/>
</dbReference>
<gene>
    <name evidence="1" type="ORF">I6H43_11225</name>
</gene>
<reference evidence="1 2" key="1">
    <citation type="submission" date="2020-12" db="EMBL/GenBank/DDBJ databases">
        <title>FDA dAtabase for Regulatory Grade micrObial Sequences (FDA-ARGOS): Supporting development and validation of Infectious Disease Dx tests.</title>
        <authorList>
            <person name="Sproer C."/>
            <person name="Gronow S."/>
            <person name="Severitt S."/>
            <person name="Schroder I."/>
            <person name="Tallon L."/>
            <person name="Sadzewicz L."/>
            <person name="Zhao X."/>
            <person name="Boylan J."/>
            <person name="Ott S."/>
            <person name="Bowen H."/>
            <person name="Vavikolanu K."/>
            <person name="Mehta A."/>
            <person name="Aluvathingal J."/>
            <person name="Nadendla S."/>
            <person name="Lowell S."/>
            <person name="Myers T."/>
            <person name="Yan Y."/>
            <person name="Sichtig H."/>
        </authorList>
    </citation>
    <scope>NUCLEOTIDE SEQUENCE [LARGE SCALE GENOMIC DNA]</scope>
    <source>
        <strain evidence="1 2">FDAARGOS_986</strain>
    </source>
</reference>
<dbReference type="RefSeq" id="WP_042029553.1">
    <property type="nucleotide sequence ID" value="NZ_CAWMFX010000003.1"/>
</dbReference>
<dbReference type="EMBL" id="CP066092">
    <property type="protein sequence ID" value="QQB18183.1"/>
    <property type="molecule type" value="Genomic_DNA"/>
</dbReference>
<evidence type="ECO:0000313" key="2">
    <source>
        <dbReference type="Proteomes" id="UP000595481"/>
    </source>
</evidence>
<accession>A0A7T4A6M9</accession>
<protein>
    <submittedName>
        <fullName evidence="1">Uncharacterized protein</fullName>
    </submittedName>
</protein>
<evidence type="ECO:0000313" key="1">
    <source>
        <dbReference type="EMBL" id="QQB18183.1"/>
    </source>
</evidence>
<keyword evidence="2" id="KW-1185">Reference proteome</keyword>